<keyword evidence="2" id="KW-1185">Reference proteome</keyword>
<dbReference type="Proteomes" id="UP001165960">
    <property type="component" value="Unassembled WGS sequence"/>
</dbReference>
<evidence type="ECO:0000313" key="1">
    <source>
        <dbReference type="EMBL" id="KAJ9075020.1"/>
    </source>
</evidence>
<sequence>MVAHRPDVDEAECLLSAAIPCVLLWAQKLKPGTGFKPPHLAPSKSKGSCESPLGDSNPNRPPGQEGPFQTVLAYLGSSKRPKARSHSGASFNASPGKLAAPSGIGAPSPNAITRLGASNATLDQICCRMQPADLINSRFLLLLLQPNF</sequence>
<evidence type="ECO:0000313" key="2">
    <source>
        <dbReference type="Proteomes" id="UP001165960"/>
    </source>
</evidence>
<proteinExistence type="predicted"/>
<reference evidence="1" key="1">
    <citation type="submission" date="2022-04" db="EMBL/GenBank/DDBJ databases">
        <title>Genome of the entomopathogenic fungus Entomophthora muscae.</title>
        <authorList>
            <person name="Elya C."/>
            <person name="Lovett B.R."/>
            <person name="Lee E."/>
            <person name="Macias A.M."/>
            <person name="Hajek A.E."/>
            <person name="De Bivort B.L."/>
            <person name="Kasson M.T."/>
            <person name="De Fine Licht H.H."/>
            <person name="Stajich J.E."/>
        </authorList>
    </citation>
    <scope>NUCLEOTIDE SEQUENCE</scope>
    <source>
        <strain evidence="1">Berkeley</strain>
    </source>
</reference>
<dbReference type="EMBL" id="QTSX02002841">
    <property type="protein sequence ID" value="KAJ9075020.1"/>
    <property type="molecule type" value="Genomic_DNA"/>
</dbReference>
<accession>A0ACC2TK99</accession>
<organism evidence="1 2">
    <name type="scientific">Entomophthora muscae</name>
    <dbReference type="NCBI Taxonomy" id="34485"/>
    <lineage>
        <taxon>Eukaryota</taxon>
        <taxon>Fungi</taxon>
        <taxon>Fungi incertae sedis</taxon>
        <taxon>Zoopagomycota</taxon>
        <taxon>Entomophthoromycotina</taxon>
        <taxon>Entomophthoromycetes</taxon>
        <taxon>Entomophthorales</taxon>
        <taxon>Entomophthoraceae</taxon>
        <taxon>Entomophthora</taxon>
    </lineage>
</organism>
<gene>
    <name evidence="1" type="ORF">DSO57_1000306</name>
</gene>
<protein>
    <submittedName>
        <fullName evidence="1">Uncharacterized protein</fullName>
    </submittedName>
</protein>
<name>A0ACC2TK99_9FUNG</name>
<comment type="caution">
    <text evidence="1">The sequence shown here is derived from an EMBL/GenBank/DDBJ whole genome shotgun (WGS) entry which is preliminary data.</text>
</comment>